<protein>
    <submittedName>
        <fullName evidence="2">MarR family transcriptional regulator</fullName>
    </submittedName>
</protein>
<dbReference type="RefSeq" id="WP_146353548.1">
    <property type="nucleotide sequence ID" value="NZ_VOBR01000012.1"/>
</dbReference>
<dbReference type="InterPro" id="IPR000835">
    <property type="entry name" value="HTH_MarR-typ"/>
</dbReference>
<gene>
    <name evidence="2" type="ORF">FKR81_19585</name>
</gene>
<evidence type="ECO:0000313" key="3">
    <source>
        <dbReference type="Proteomes" id="UP000316639"/>
    </source>
</evidence>
<keyword evidence="3" id="KW-1185">Reference proteome</keyword>
<dbReference type="PROSITE" id="PS50995">
    <property type="entry name" value="HTH_MARR_2"/>
    <property type="match status" value="1"/>
</dbReference>
<dbReference type="Gene3D" id="1.10.10.10">
    <property type="entry name" value="Winged helix-like DNA-binding domain superfamily/Winged helix DNA-binding domain"/>
    <property type="match status" value="1"/>
</dbReference>
<dbReference type="InterPro" id="IPR036390">
    <property type="entry name" value="WH_DNA-bd_sf"/>
</dbReference>
<dbReference type="OrthoDB" id="7774677at2"/>
<dbReference type="SUPFAM" id="SSF46785">
    <property type="entry name" value="Winged helix' DNA-binding domain"/>
    <property type="match status" value="1"/>
</dbReference>
<dbReference type="PANTHER" id="PTHR33164">
    <property type="entry name" value="TRANSCRIPTIONAL REGULATOR, MARR FAMILY"/>
    <property type="match status" value="1"/>
</dbReference>
<evidence type="ECO:0000259" key="1">
    <source>
        <dbReference type="PROSITE" id="PS50995"/>
    </source>
</evidence>
<feature type="domain" description="HTH marR-type" evidence="1">
    <location>
        <begin position="5"/>
        <end position="140"/>
    </location>
</feature>
<dbReference type="EMBL" id="VOBR01000012">
    <property type="protein sequence ID" value="TWP50387.1"/>
    <property type="molecule type" value="Genomic_DNA"/>
</dbReference>
<dbReference type="Proteomes" id="UP000316639">
    <property type="component" value="Unassembled WGS sequence"/>
</dbReference>
<dbReference type="PRINTS" id="PR00598">
    <property type="entry name" value="HTHMARR"/>
</dbReference>
<dbReference type="InterPro" id="IPR036388">
    <property type="entry name" value="WH-like_DNA-bd_sf"/>
</dbReference>
<dbReference type="GO" id="GO:0003700">
    <property type="term" value="F:DNA-binding transcription factor activity"/>
    <property type="evidence" value="ECO:0007669"/>
    <property type="project" value="InterPro"/>
</dbReference>
<name>A0A563ERQ6_9PSEU</name>
<dbReference type="InterPro" id="IPR039422">
    <property type="entry name" value="MarR/SlyA-like"/>
</dbReference>
<sequence>MDEPTAAIERALFTLRRLHARRTPSRTACGSAWDNALIAVLDAIDQTGERPCTVSAVAKALHVDLSSVSRLVAQAVEAGLVERTADQTDGRKAVLVLTPDGQATAEKVQALRRSLFTQAMAGWPAHEQATFSRLLVTFTERYEAVVNADRP</sequence>
<dbReference type="GO" id="GO:0006950">
    <property type="term" value="P:response to stress"/>
    <property type="evidence" value="ECO:0007669"/>
    <property type="project" value="TreeGrafter"/>
</dbReference>
<dbReference type="PANTHER" id="PTHR33164:SF57">
    <property type="entry name" value="MARR-FAMILY TRANSCRIPTIONAL REGULATOR"/>
    <property type="match status" value="1"/>
</dbReference>
<organism evidence="2 3">
    <name type="scientific">Lentzea tibetensis</name>
    <dbReference type="NCBI Taxonomy" id="2591470"/>
    <lineage>
        <taxon>Bacteria</taxon>
        <taxon>Bacillati</taxon>
        <taxon>Actinomycetota</taxon>
        <taxon>Actinomycetes</taxon>
        <taxon>Pseudonocardiales</taxon>
        <taxon>Pseudonocardiaceae</taxon>
        <taxon>Lentzea</taxon>
    </lineage>
</organism>
<dbReference type="AlphaFoldDB" id="A0A563ERQ6"/>
<accession>A0A563ERQ6</accession>
<comment type="caution">
    <text evidence="2">The sequence shown here is derived from an EMBL/GenBank/DDBJ whole genome shotgun (WGS) entry which is preliminary data.</text>
</comment>
<dbReference type="SMART" id="SM00347">
    <property type="entry name" value="HTH_MARR"/>
    <property type="match status" value="1"/>
</dbReference>
<proteinExistence type="predicted"/>
<dbReference type="Pfam" id="PF12802">
    <property type="entry name" value="MarR_2"/>
    <property type="match status" value="1"/>
</dbReference>
<reference evidence="2 3" key="1">
    <citation type="submission" date="2019-07" db="EMBL/GenBank/DDBJ databases">
        <title>Lentzea xizangensis sp. nov., isolated from Qinghai-Tibetan Plateau Soils.</title>
        <authorList>
            <person name="Huang J."/>
        </authorList>
    </citation>
    <scope>NUCLEOTIDE SEQUENCE [LARGE SCALE GENOMIC DNA]</scope>
    <source>
        <strain evidence="2 3">FXJ1.1311</strain>
    </source>
</reference>
<evidence type="ECO:0000313" key="2">
    <source>
        <dbReference type="EMBL" id="TWP50387.1"/>
    </source>
</evidence>